<dbReference type="GeneID" id="30074420"/>
<evidence type="ECO:0000256" key="1">
    <source>
        <dbReference type="SAM" id="MobiDB-lite"/>
    </source>
</evidence>
<organism evidence="3 4">
    <name type="scientific">Gibberella moniliformis (strain M3125 / FGSC 7600)</name>
    <name type="common">Maize ear and stalk rot fungus</name>
    <name type="synonym">Fusarium verticillioides</name>
    <dbReference type="NCBI Taxonomy" id="334819"/>
    <lineage>
        <taxon>Eukaryota</taxon>
        <taxon>Fungi</taxon>
        <taxon>Dikarya</taxon>
        <taxon>Ascomycota</taxon>
        <taxon>Pezizomycotina</taxon>
        <taxon>Sordariomycetes</taxon>
        <taxon>Hypocreomycetidae</taxon>
        <taxon>Hypocreales</taxon>
        <taxon>Nectriaceae</taxon>
        <taxon>Fusarium</taxon>
        <taxon>Fusarium fujikuroi species complex</taxon>
    </lineage>
</organism>
<dbReference type="RefSeq" id="XP_018761738.1">
    <property type="nucleotide sequence ID" value="XM_018906788.1"/>
</dbReference>
<dbReference type="OrthoDB" id="5055973at2759"/>
<dbReference type="Proteomes" id="UP000009096">
    <property type="component" value="Chromosome 8"/>
</dbReference>
<dbReference type="EMBL" id="DS022264">
    <property type="protein sequence ID" value="EWG55547.1"/>
    <property type="molecule type" value="Genomic_DNA"/>
</dbReference>
<keyword evidence="4" id="KW-1185">Reference proteome</keyword>
<feature type="region of interest" description="Disordered" evidence="1">
    <location>
        <begin position="41"/>
        <end position="74"/>
    </location>
</feature>
<proteinExistence type="predicted"/>
<evidence type="ECO:0000313" key="4">
    <source>
        <dbReference type="Proteomes" id="UP000009096"/>
    </source>
</evidence>
<keyword evidence="2" id="KW-1133">Transmembrane helix</keyword>
<reference evidence="3 4" key="1">
    <citation type="journal article" date="2010" name="Nature">
        <title>Comparative genomics reveals mobile pathogenicity chromosomes in Fusarium.</title>
        <authorList>
            <person name="Ma L.J."/>
            <person name="van der Does H.C."/>
            <person name="Borkovich K.A."/>
            <person name="Coleman J.J."/>
            <person name="Daboussi M.J."/>
            <person name="Di Pietro A."/>
            <person name="Dufresne M."/>
            <person name="Freitag M."/>
            <person name="Grabherr M."/>
            <person name="Henrissat B."/>
            <person name="Houterman P.M."/>
            <person name="Kang S."/>
            <person name="Shim W.B."/>
            <person name="Woloshuk C."/>
            <person name="Xie X."/>
            <person name="Xu J.R."/>
            <person name="Antoniw J."/>
            <person name="Baker S.E."/>
            <person name="Bluhm B.H."/>
            <person name="Breakspear A."/>
            <person name="Brown D.W."/>
            <person name="Butchko R.A."/>
            <person name="Chapman S."/>
            <person name="Coulson R."/>
            <person name="Coutinho P.M."/>
            <person name="Danchin E.G."/>
            <person name="Diener A."/>
            <person name="Gale L.R."/>
            <person name="Gardiner D.M."/>
            <person name="Goff S."/>
            <person name="Hammond-Kosack K.E."/>
            <person name="Hilburn K."/>
            <person name="Hua-Van A."/>
            <person name="Jonkers W."/>
            <person name="Kazan K."/>
            <person name="Kodira C.D."/>
            <person name="Koehrsen M."/>
            <person name="Kumar L."/>
            <person name="Lee Y.H."/>
            <person name="Li L."/>
            <person name="Manners J.M."/>
            <person name="Miranda-Saavedra D."/>
            <person name="Mukherjee M."/>
            <person name="Park G."/>
            <person name="Park J."/>
            <person name="Park S.Y."/>
            <person name="Proctor R.H."/>
            <person name="Regev A."/>
            <person name="Ruiz-Roldan M.C."/>
            <person name="Sain D."/>
            <person name="Sakthikumar S."/>
            <person name="Sykes S."/>
            <person name="Schwartz D.C."/>
            <person name="Turgeon B.G."/>
            <person name="Wapinski I."/>
            <person name="Yoder O."/>
            <person name="Young S."/>
            <person name="Zeng Q."/>
            <person name="Zhou S."/>
            <person name="Galagan J."/>
            <person name="Cuomo C.A."/>
            <person name="Kistler H.C."/>
            <person name="Rep M."/>
        </authorList>
    </citation>
    <scope>NUCLEOTIDE SEQUENCE [LARGE SCALE GENOMIC DNA]</scope>
    <source>
        <strain evidence="4">M3125 / FGSC 7600</strain>
    </source>
</reference>
<dbReference type="EMBL" id="CM000585">
    <property type="protein sequence ID" value="EWG55547.1"/>
    <property type="molecule type" value="Genomic_DNA"/>
</dbReference>
<gene>
    <name evidence="3" type="ORF">FVEG_17544</name>
</gene>
<protein>
    <submittedName>
        <fullName evidence="3">Uncharacterized protein</fullName>
    </submittedName>
</protein>
<dbReference type="AlphaFoldDB" id="W7NGM6"/>
<name>W7NGM6_GIBM7</name>
<evidence type="ECO:0000256" key="2">
    <source>
        <dbReference type="SAM" id="Phobius"/>
    </source>
</evidence>
<accession>W7NGM6</accession>
<keyword evidence="2" id="KW-0812">Transmembrane</keyword>
<feature type="compositionally biased region" description="Basic and acidic residues" evidence="1">
    <location>
        <begin position="43"/>
        <end position="66"/>
    </location>
</feature>
<evidence type="ECO:0000313" key="3">
    <source>
        <dbReference type="EMBL" id="EWG55547.1"/>
    </source>
</evidence>
<feature type="transmembrane region" description="Helical" evidence="2">
    <location>
        <begin position="20"/>
        <end position="39"/>
    </location>
</feature>
<keyword evidence="2" id="KW-0472">Membrane</keyword>
<dbReference type="VEuPathDB" id="FungiDB:FVEG_17544"/>
<dbReference type="KEGG" id="fvr:FVEG_17544"/>
<sequence>MPPKAPKAPKAPKGGETLGGILFGGTLYAIAVSGMASLLENTNDNKKDSKEEAKQAEPKEESKPAERNWIQRQLKEPGYYTKQVEEEFKRNAEPLKYYTSPILELSEQDRLQAERMLKP</sequence>